<accession>A0A1M5A933</accession>
<evidence type="ECO:0000256" key="1">
    <source>
        <dbReference type="SAM" id="MobiDB-lite"/>
    </source>
</evidence>
<keyword evidence="3" id="KW-1185">Reference proteome</keyword>
<evidence type="ECO:0000313" key="2">
    <source>
        <dbReference type="EMBL" id="SHF26665.1"/>
    </source>
</evidence>
<proteinExistence type="predicted"/>
<dbReference type="Proteomes" id="UP000184476">
    <property type="component" value="Unassembled WGS sequence"/>
</dbReference>
<dbReference type="EMBL" id="FQVL01000012">
    <property type="protein sequence ID" value="SHF26665.1"/>
    <property type="molecule type" value="Genomic_DNA"/>
</dbReference>
<gene>
    <name evidence="2" type="ORF">SAMN05444392_11285</name>
</gene>
<feature type="region of interest" description="Disordered" evidence="1">
    <location>
        <begin position="1"/>
        <end position="110"/>
    </location>
</feature>
<feature type="compositionally biased region" description="Basic and acidic residues" evidence="1">
    <location>
        <begin position="84"/>
        <end position="110"/>
    </location>
</feature>
<name>A0A1M5A933_9BACL</name>
<reference evidence="2 3" key="1">
    <citation type="submission" date="2016-11" db="EMBL/GenBank/DDBJ databases">
        <authorList>
            <person name="Jaros S."/>
            <person name="Januszkiewicz K."/>
            <person name="Wedrychowicz H."/>
        </authorList>
    </citation>
    <scope>NUCLEOTIDE SEQUENCE [LARGE SCALE GENOMIC DNA]</scope>
    <source>
        <strain evidence="2 3">DSM 44666</strain>
    </source>
</reference>
<sequence length="110" mass="12667">MSEDKINQPVDRNSRVGRHLVGAPGAPTWAELTPEEQKLVNEERKEIDEALRNMEDSEPDTDKQEYLSTKDSEPPQMEQQAHLLKGEDRENKFDPVLKSQAKEKPEDRGR</sequence>
<feature type="compositionally biased region" description="Basic and acidic residues" evidence="1">
    <location>
        <begin position="35"/>
        <end position="73"/>
    </location>
</feature>
<dbReference type="RefSeq" id="WP_073156804.1">
    <property type="nucleotide sequence ID" value="NZ_FQVL01000012.1"/>
</dbReference>
<protein>
    <submittedName>
        <fullName evidence="2">Uncharacterized protein</fullName>
    </submittedName>
</protein>
<organism evidence="2 3">
    <name type="scientific">Seinonella peptonophila</name>
    <dbReference type="NCBI Taxonomy" id="112248"/>
    <lineage>
        <taxon>Bacteria</taxon>
        <taxon>Bacillati</taxon>
        <taxon>Bacillota</taxon>
        <taxon>Bacilli</taxon>
        <taxon>Bacillales</taxon>
        <taxon>Thermoactinomycetaceae</taxon>
        <taxon>Seinonella</taxon>
    </lineage>
</organism>
<dbReference type="AlphaFoldDB" id="A0A1M5A933"/>
<evidence type="ECO:0000313" key="3">
    <source>
        <dbReference type="Proteomes" id="UP000184476"/>
    </source>
</evidence>